<evidence type="ECO:0000313" key="3">
    <source>
        <dbReference type="Proteomes" id="UP001164390"/>
    </source>
</evidence>
<keyword evidence="3" id="KW-1185">Reference proteome</keyword>
<gene>
    <name evidence="2" type="ORF">L0C25_09615</name>
</gene>
<feature type="transmembrane region" description="Helical" evidence="1">
    <location>
        <begin position="61"/>
        <end position="82"/>
    </location>
</feature>
<organism evidence="2 3">
    <name type="scientific">Solicola gregarius</name>
    <dbReference type="NCBI Taxonomy" id="2908642"/>
    <lineage>
        <taxon>Bacteria</taxon>
        <taxon>Bacillati</taxon>
        <taxon>Actinomycetota</taxon>
        <taxon>Actinomycetes</taxon>
        <taxon>Propionibacteriales</taxon>
        <taxon>Nocardioidaceae</taxon>
        <taxon>Solicola</taxon>
    </lineage>
</organism>
<reference evidence="2" key="1">
    <citation type="submission" date="2022-01" db="EMBL/GenBank/DDBJ databases">
        <title>Nocardioidaceae gen. sp. A5X3R13.</title>
        <authorList>
            <person name="Lopez Marin M.A."/>
            <person name="Uhlik O."/>
        </authorList>
    </citation>
    <scope>NUCLEOTIDE SEQUENCE</scope>
    <source>
        <strain evidence="2">A5X3R13</strain>
    </source>
</reference>
<keyword evidence="1" id="KW-1133">Transmembrane helix</keyword>
<dbReference type="Pfam" id="PF06197">
    <property type="entry name" value="DUF998"/>
    <property type="match status" value="1"/>
</dbReference>
<evidence type="ECO:0000256" key="1">
    <source>
        <dbReference type="SAM" id="Phobius"/>
    </source>
</evidence>
<protein>
    <submittedName>
        <fullName evidence="2">DUF998 domain-containing protein</fullName>
    </submittedName>
</protein>
<dbReference type="RefSeq" id="WP_271636275.1">
    <property type="nucleotide sequence ID" value="NZ_CP094970.1"/>
</dbReference>
<dbReference type="InterPro" id="IPR009339">
    <property type="entry name" value="DUF998"/>
</dbReference>
<sequence>MPSIDRRRRNVLLRWCALGGLLAPITFLVGWVAGGVAQPDSYSLLDDQVSDLGALTADQAWIYNQIGANLTGLLVAALACGLWRAGSSGTAGKVGVTALAVAGVGVFFDGWFRLDCRAIDAGCSAGGTSWHATAHQIESLITVPAMFVAVFALARAFKKSEHWQNLRTPTLVAGFASVAGIIGGDDPHRDGGLGRRSRESCRAHRVVCLAGAGVVSTAEDRWRRRAR</sequence>
<name>A0AA46TLJ7_9ACTN</name>
<keyword evidence="1" id="KW-0812">Transmembrane</keyword>
<accession>A0AA46TLJ7</accession>
<dbReference type="AlphaFoldDB" id="A0AA46TLJ7"/>
<dbReference type="Proteomes" id="UP001164390">
    <property type="component" value="Chromosome"/>
</dbReference>
<feature type="transmembrane region" description="Helical" evidence="1">
    <location>
        <begin position="12"/>
        <end position="33"/>
    </location>
</feature>
<keyword evidence="1" id="KW-0472">Membrane</keyword>
<dbReference type="KEGG" id="sgrg:L0C25_09615"/>
<proteinExistence type="predicted"/>
<dbReference type="EMBL" id="CP094970">
    <property type="protein sequence ID" value="UYM07310.1"/>
    <property type="molecule type" value="Genomic_DNA"/>
</dbReference>
<feature type="transmembrane region" description="Helical" evidence="1">
    <location>
        <begin position="94"/>
        <end position="112"/>
    </location>
</feature>
<feature type="transmembrane region" description="Helical" evidence="1">
    <location>
        <begin position="139"/>
        <end position="157"/>
    </location>
</feature>
<evidence type="ECO:0000313" key="2">
    <source>
        <dbReference type="EMBL" id="UYM07310.1"/>
    </source>
</evidence>